<reference evidence="2" key="1">
    <citation type="submission" date="2019-03" db="EMBL/GenBank/DDBJ databases">
        <title>Long read genome sequence of the mycoparasitic Pythium oligandrum ATCC 38472 isolated from sugarbeet rhizosphere.</title>
        <authorList>
            <person name="Gaulin E."/>
        </authorList>
    </citation>
    <scope>NUCLEOTIDE SEQUENCE</scope>
    <source>
        <strain evidence="2">ATCC 38472_TT</strain>
    </source>
</reference>
<feature type="compositionally biased region" description="Basic residues" evidence="1">
    <location>
        <begin position="166"/>
        <end position="182"/>
    </location>
</feature>
<proteinExistence type="predicted"/>
<dbReference type="EMBL" id="SPLM01000072">
    <property type="protein sequence ID" value="TMW63585.1"/>
    <property type="molecule type" value="Genomic_DNA"/>
</dbReference>
<comment type="caution">
    <text evidence="2">The sequence shown here is derived from an EMBL/GenBank/DDBJ whole genome shotgun (WGS) entry which is preliminary data.</text>
</comment>
<evidence type="ECO:0000256" key="1">
    <source>
        <dbReference type="SAM" id="MobiDB-lite"/>
    </source>
</evidence>
<name>A0A8K1FH70_PYTOL</name>
<gene>
    <name evidence="2" type="ORF">Poli38472_002526</name>
</gene>
<feature type="region of interest" description="Disordered" evidence="1">
    <location>
        <begin position="106"/>
        <end position="187"/>
    </location>
</feature>
<dbReference type="AlphaFoldDB" id="A0A8K1FH70"/>
<dbReference type="CDD" id="cd14686">
    <property type="entry name" value="bZIP"/>
    <property type="match status" value="1"/>
</dbReference>
<evidence type="ECO:0000313" key="2">
    <source>
        <dbReference type="EMBL" id="TMW63585.1"/>
    </source>
</evidence>
<evidence type="ECO:0000313" key="3">
    <source>
        <dbReference type="Proteomes" id="UP000794436"/>
    </source>
</evidence>
<dbReference type="OrthoDB" id="161411at2759"/>
<feature type="compositionally biased region" description="Low complexity" evidence="1">
    <location>
        <begin position="123"/>
        <end position="143"/>
    </location>
</feature>
<keyword evidence="3" id="KW-1185">Reference proteome</keyword>
<accession>A0A8K1FH70</accession>
<evidence type="ECO:0008006" key="4">
    <source>
        <dbReference type="Google" id="ProtNLM"/>
    </source>
</evidence>
<organism evidence="2 3">
    <name type="scientific">Pythium oligandrum</name>
    <name type="common">Mycoparasitic fungus</name>
    <dbReference type="NCBI Taxonomy" id="41045"/>
    <lineage>
        <taxon>Eukaryota</taxon>
        <taxon>Sar</taxon>
        <taxon>Stramenopiles</taxon>
        <taxon>Oomycota</taxon>
        <taxon>Peronosporomycetes</taxon>
        <taxon>Pythiales</taxon>
        <taxon>Pythiaceae</taxon>
        <taxon>Pythium</taxon>
    </lineage>
</organism>
<dbReference type="Proteomes" id="UP000794436">
    <property type="component" value="Unassembled WGS sequence"/>
</dbReference>
<protein>
    <recommendedName>
        <fullName evidence="4">BZIP domain-containing protein</fullName>
    </recommendedName>
</protein>
<sequence length="511" mass="57559">MAFVFGNGGDELYPFLGDDSDVPLSPDDQALLLGMYPSANLTDFDFTMMGPNGVQMHHVPAQSRSDSSNNLAGMNVGMEPVTPTSLANERNNMTGLVQPTSFFDPRVFGQHQENHPSAPSNTPSRYSPGSTSSSPSSAHGSDPGLRDSEDILNAPVKSLTEEEKKLRRRAQVAKSARKHRNRQKEELSRLREQVQFLQEQMAAMRVNGDNADADANAITIHRKRKKVDDVDIKMEATPVSPSQVQAAPTNALIVPMTIPHWFHHLPVDTLERSRKLHEVATRRSLVARQILYQEFGSREVQYPQLDIKLNSNGPDMEIRLIRAKSTMGFTHHEVAEAAWDSIFNFNLEIPPRFKRYVTSERLMELDENTRYGRTISPLMKTSDGSVVYSHCYHVVHRVITDDCVIFNWESIDVDDMYPFEGSDTAIRNDEVGCTIMETEYLPNGKVQTLSRTIIHSTPPVAAISEPQGRLNEAFLTVFCRSADIMETSARLLLRQKFPDRIVKPEFEYVNK</sequence>